<evidence type="ECO:0000259" key="1">
    <source>
        <dbReference type="Pfam" id="PF16289"/>
    </source>
</evidence>
<dbReference type="EMBL" id="AAWS01000084">
    <property type="protein sequence ID" value="EAY24060.1"/>
    <property type="molecule type" value="Genomic_DNA"/>
</dbReference>
<evidence type="ECO:0000313" key="3">
    <source>
        <dbReference type="Proteomes" id="UP000004095"/>
    </source>
</evidence>
<gene>
    <name evidence="2" type="ORF">M23134_01544</name>
</gene>
<protein>
    <recommendedName>
        <fullName evidence="1">DUF4935 domain-containing protein</fullName>
    </recommendedName>
</protein>
<organism evidence="2 3">
    <name type="scientific">Microscilla marina ATCC 23134</name>
    <dbReference type="NCBI Taxonomy" id="313606"/>
    <lineage>
        <taxon>Bacteria</taxon>
        <taxon>Pseudomonadati</taxon>
        <taxon>Bacteroidota</taxon>
        <taxon>Cytophagia</taxon>
        <taxon>Cytophagales</taxon>
        <taxon>Microscillaceae</taxon>
        <taxon>Microscilla</taxon>
    </lineage>
</organism>
<reference evidence="2 3" key="1">
    <citation type="submission" date="2007-01" db="EMBL/GenBank/DDBJ databases">
        <authorList>
            <person name="Haygood M."/>
            <person name="Podell S."/>
            <person name="Anderson C."/>
            <person name="Hopkinson B."/>
            <person name="Roe K."/>
            <person name="Barbeau K."/>
            <person name="Gaasterland T."/>
            <person name="Ferriera S."/>
            <person name="Johnson J."/>
            <person name="Kravitz S."/>
            <person name="Beeson K."/>
            <person name="Sutton G."/>
            <person name="Rogers Y.-H."/>
            <person name="Friedman R."/>
            <person name="Frazier M."/>
            <person name="Venter J.C."/>
        </authorList>
    </citation>
    <scope>NUCLEOTIDE SEQUENCE [LARGE SCALE GENOMIC DNA]</scope>
    <source>
        <strain evidence="2 3">ATCC 23134</strain>
    </source>
</reference>
<evidence type="ECO:0000313" key="2">
    <source>
        <dbReference type="EMBL" id="EAY24060.1"/>
    </source>
</evidence>
<feature type="domain" description="DUF4935" evidence="1">
    <location>
        <begin position="5"/>
        <end position="169"/>
    </location>
</feature>
<dbReference type="InterPro" id="IPR032557">
    <property type="entry name" value="DUF4935"/>
</dbReference>
<accession>A1ZZX2</accession>
<comment type="caution">
    <text evidence="2">The sequence shown here is derived from an EMBL/GenBank/DDBJ whole genome shotgun (WGS) entry which is preliminary data.</text>
</comment>
<dbReference type="Proteomes" id="UP000004095">
    <property type="component" value="Unassembled WGS sequence"/>
</dbReference>
<sequence length="1293" mass="151756">MIYLTFDSNIWIYSLDDSWKAENLLVDYLDTWVKSGQVKLLLPSIILDEWKKNKERMIAEREKKLKAFFETADEILPTAFFADYKTISVQKAIISNQVDSIEQLLQSAEIIPQSQKVKDQIIDWGIAKKAPMHKKTSVADAMIILSLFDYAKNKKGNDYYFVSENKDDFFEKGKQKIHPDLAPYFEELNIKAYSKLKHFIHNIKTFYNLPENNELKQKQRLKNKLKARVYNPEYYSIEVEHESDFAANNSTLDHILAYEKPTKEQMIFALALIDSGVAYEKHFYHNLKKPSWLKILQKKGVFHHSNIPEKGSRKDDRWFPVWYLLYLAKQAAQGKLDEEVIDTILKIIQTVSNKAKPDASTWTWGCFLDILKDLPNKKVTIELLEFIPFWFAVEAKPDTRPHVLCSKLLPKFLPKTPTKNDIEKAKYILKFLLSIYLTSDANPMYVQYYIKVAVHSLVKLFLDDALRSRITEHCFDDLIIDLADNLKKLRFFSPEGITFTLNLNGGKEYEVKAFIKELDLELQVTRDDDPDSSDVSCNIRNFENLNIAQTKQTIINTLAKKGISYIPSEGNEDSLNDFVEQLFEGTYFYLLTDIAPFTTNEENYENKDFDKALASIFKKLLNEKTKQAPADALLLLEIFALNRYYRVPFFRKTVLEVIGENYSHTKQLFWNLIGNNDPHQLLSKYHYEKIIYDLLDKNSDELSNDEVFRLKEIIEQGPQGDRPDKNLDYINDWKLRWYSSLRNLPLAKEVYEKLSQEQGKTHKDFENKSKVTYRVGHTSPLSIEELQAKSNNEIVEYIRSFKQHEDKHDWDSPSIIGLSENLKEMIFADPQNITSEIHLYLGLPYTYIYHILSGLREAWRNKMSFDWQKVLIFCKNYLNQVGFYEGEYQIENNRVSYEWVVRTISDLLSEGMQSDEHAFGLELLPLAKEIILVLANNIKPVNEGDFERTKMVYEHYVLNSNAGKFLMMTLNYSLRRARNLDNNKDIKWEKDITTVFEAALEKNIVDAYIIIGWHYQQFYYLNQDWLKGKVQQFYTLGEYVWHPFMGGIFVSPPPPNDEMYHLFYPHYERAINEHIDIKHRSNSNGYIHHIVAFYFWDYESIADERIIALFLQKAKPTLHNEFIDFIGRQKKYYQSLQKEDAEAFEQKIYQVWSFLTLKYKETQEKEELELLGNLVKLIEYVPELTPEYTNLILKSSEKIDDQFSTFWLIKGLRFLMTKGNPSTVAGQIGRIFNSIAMNAYISEESELNIKDLMIFLYENGQKTAANVVCDKLLKNGYKFLVSTYKKYNQDIIG</sequence>
<dbReference type="eggNOG" id="ENOG502Z9QM">
    <property type="taxonomic scope" value="Bacteria"/>
</dbReference>
<keyword evidence="3" id="KW-1185">Reference proteome</keyword>
<dbReference type="OrthoDB" id="1400303at2"/>
<name>A1ZZX2_MICM2</name>
<dbReference type="Pfam" id="PF16289">
    <property type="entry name" value="PIN_12"/>
    <property type="match status" value="1"/>
</dbReference>
<dbReference type="RefSeq" id="WP_002705586.1">
    <property type="nucleotide sequence ID" value="NZ_AAWS01000084.1"/>
</dbReference>
<proteinExistence type="predicted"/>